<sequence length="209" mass="22189">MKGKKILIGSVVALALSSSASLAEENGVFFGVGIGHGAGKQEMVESGTKDKLVGAGASYEIIAGYKQFFTPNVGLRYYANFTYANFNNENPGKTTIMNYGVNVDALFNFITSESANFGAFVGVGVGGNTIDSKDLDDIEVLGINLKKTGLDVSLNLGLRSVVDTKHSLEAIARVPLVAMTLFDGNVAGTQAKFTASRNYNIGARYIYNF</sequence>
<reference evidence="2 3" key="1">
    <citation type="journal article" date="2014" name="Genome Announc.">
        <title>Draft genome sequences of eight enterohepatic helicobacter species isolated from both laboratory and wild rodents.</title>
        <authorList>
            <person name="Sheh A."/>
            <person name="Shen Z."/>
            <person name="Fox J.G."/>
        </authorList>
    </citation>
    <scope>NUCLEOTIDE SEQUENCE [LARGE SCALE GENOMIC DNA]</scope>
    <source>
        <strain evidence="2 3">MIT 01-6451</strain>
    </source>
</reference>
<evidence type="ECO:0000256" key="1">
    <source>
        <dbReference type="SAM" id="SignalP"/>
    </source>
</evidence>
<dbReference type="OrthoDB" id="5319509at2"/>
<dbReference type="SUPFAM" id="SSF56925">
    <property type="entry name" value="OMPA-like"/>
    <property type="match status" value="1"/>
</dbReference>
<feature type="signal peptide" evidence="1">
    <location>
        <begin position="1"/>
        <end position="23"/>
    </location>
</feature>
<feature type="chain" id="PRO_5020367112" evidence="1">
    <location>
        <begin position="24"/>
        <end position="209"/>
    </location>
</feature>
<dbReference type="InterPro" id="IPR002718">
    <property type="entry name" value="OMP_Helicobacter"/>
</dbReference>
<dbReference type="Pfam" id="PF01856">
    <property type="entry name" value="HP_OMP"/>
    <property type="match status" value="1"/>
</dbReference>
<keyword evidence="3" id="KW-1185">Reference proteome</keyword>
<keyword evidence="1" id="KW-0732">Signal</keyword>
<dbReference type="Proteomes" id="UP000029707">
    <property type="component" value="Unassembled WGS sequence"/>
</dbReference>
<proteinExistence type="predicted"/>
<dbReference type="EMBL" id="JRMQ02000006">
    <property type="protein sequence ID" value="TLE01747.1"/>
    <property type="molecule type" value="Genomic_DNA"/>
</dbReference>
<dbReference type="PRINTS" id="PR01776">
    <property type="entry name" value="HPOMPFAMILY"/>
</dbReference>
<evidence type="ECO:0000313" key="3">
    <source>
        <dbReference type="Proteomes" id="UP000029707"/>
    </source>
</evidence>
<dbReference type="InterPro" id="IPR011250">
    <property type="entry name" value="OMP/PagP_B-barrel"/>
</dbReference>
<evidence type="ECO:0000313" key="2">
    <source>
        <dbReference type="EMBL" id="TLE01747.1"/>
    </source>
</evidence>
<dbReference type="RefSeq" id="WP_034361202.1">
    <property type="nucleotide sequence ID" value="NZ_CAJUDB010000006.1"/>
</dbReference>
<protein>
    <submittedName>
        <fullName evidence="2">Outer membrane beta-barrel protein</fullName>
    </submittedName>
</protein>
<dbReference type="Gene3D" id="2.40.160.20">
    <property type="match status" value="1"/>
</dbReference>
<comment type="caution">
    <text evidence="2">The sequence shown here is derived from an EMBL/GenBank/DDBJ whole genome shotgun (WGS) entry which is preliminary data.</text>
</comment>
<name>A0A4U8TMS3_9HELI</name>
<accession>A0A4U8TMS3</accession>
<dbReference type="AlphaFoldDB" id="A0A4U8TMS3"/>
<gene>
    <name evidence="2" type="ORF">LS65_005290</name>
</gene>
<organism evidence="2 3">
    <name type="scientific">Helicobacter japonicus</name>
    <dbReference type="NCBI Taxonomy" id="425400"/>
    <lineage>
        <taxon>Bacteria</taxon>
        <taxon>Pseudomonadati</taxon>
        <taxon>Campylobacterota</taxon>
        <taxon>Epsilonproteobacteria</taxon>
        <taxon>Campylobacterales</taxon>
        <taxon>Helicobacteraceae</taxon>
        <taxon>Helicobacter</taxon>
    </lineage>
</organism>